<protein>
    <recommendedName>
        <fullName evidence="1">MAM domain-containing protein</fullName>
    </recommendedName>
</protein>
<dbReference type="Proteomes" id="UP001469553">
    <property type="component" value="Unassembled WGS sequence"/>
</dbReference>
<evidence type="ECO:0000259" key="1">
    <source>
        <dbReference type="PROSITE" id="PS50060"/>
    </source>
</evidence>
<name>A0ABV1AAF8_9TELE</name>
<dbReference type="EMBL" id="JAHRIP010086815">
    <property type="protein sequence ID" value="MEQ2315549.1"/>
    <property type="molecule type" value="Genomic_DNA"/>
</dbReference>
<sequence length="91" mass="10051">MLLRGGRQPPLHVMHFGVPALHEMYVVPRNHGHNTVLDTDFDIELGNTADEPKDDSDSGHLSCSFDDGLCGWISNKDGDLHWETTPDPTGN</sequence>
<dbReference type="Gene3D" id="2.60.120.200">
    <property type="match status" value="1"/>
</dbReference>
<evidence type="ECO:0000313" key="2">
    <source>
        <dbReference type="EMBL" id="MEQ2315549.1"/>
    </source>
</evidence>
<comment type="caution">
    <text evidence="2">The sequence shown here is derived from an EMBL/GenBank/DDBJ whole genome shotgun (WGS) entry which is preliminary data.</text>
</comment>
<accession>A0ABV1AAF8</accession>
<dbReference type="PROSITE" id="PS50060">
    <property type="entry name" value="MAM_2"/>
    <property type="match status" value="1"/>
</dbReference>
<keyword evidence="3" id="KW-1185">Reference proteome</keyword>
<reference evidence="2 3" key="1">
    <citation type="submission" date="2021-06" db="EMBL/GenBank/DDBJ databases">
        <authorList>
            <person name="Palmer J.M."/>
        </authorList>
    </citation>
    <scope>NUCLEOTIDE SEQUENCE [LARGE SCALE GENOMIC DNA]</scope>
    <source>
        <strain evidence="2 3">AS_MEX2019</strain>
        <tissue evidence="2">Muscle</tissue>
    </source>
</reference>
<organism evidence="2 3">
    <name type="scientific">Ameca splendens</name>
    <dbReference type="NCBI Taxonomy" id="208324"/>
    <lineage>
        <taxon>Eukaryota</taxon>
        <taxon>Metazoa</taxon>
        <taxon>Chordata</taxon>
        <taxon>Craniata</taxon>
        <taxon>Vertebrata</taxon>
        <taxon>Euteleostomi</taxon>
        <taxon>Actinopterygii</taxon>
        <taxon>Neopterygii</taxon>
        <taxon>Teleostei</taxon>
        <taxon>Neoteleostei</taxon>
        <taxon>Acanthomorphata</taxon>
        <taxon>Ovalentaria</taxon>
        <taxon>Atherinomorphae</taxon>
        <taxon>Cyprinodontiformes</taxon>
        <taxon>Goodeidae</taxon>
        <taxon>Ameca</taxon>
    </lineage>
</organism>
<gene>
    <name evidence="2" type="ORF">AMECASPLE_023544</name>
</gene>
<feature type="domain" description="MAM" evidence="1">
    <location>
        <begin position="61"/>
        <end position="91"/>
    </location>
</feature>
<evidence type="ECO:0000313" key="3">
    <source>
        <dbReference type="Proteomes" id="UP001469553"/>
    </source>
</evidence>
<dbReference type="InterPro" id="IPR000998">
    <property type="entry name" value="MAM_dom"/>
</dbReference>
<proteinExistence type="predicted"/>